<comment type="caution">
    <text evidence="1">The sequence shown here is derived from an EMBL/GenBank/DDBJ whole genome shotgun (WGS) entry which is preliminary data.</text>
</comment>
<sequence length="96" mass="11548">MNKLTKKELSLLLYFESRAVDHRGLIDTRHLNKEDFKIAEKMKESGLIDMKRWTQRDIIGQVEALTYRVWLFDEAWTLAHEERRERAARMAKKLDD</sequence>
<name>A0A0F9E564_9ZZZZ</name>
<protein>
    <submittedName>
        <fullName evidence="1">Uncharacterized protein</fullName>
    </submittedName>
</protein>
<gene>
    <name evidence="1" type="ORF">LCGC14_2196510</name>
</gene>
<proteinExistence type="predicted"/>
<reference evidence="1" key="1">
    <citation type="journal article" date="2015" name="Nature">
        <title>Complex archaea that bridge the gap between prokaryotes and eukaryotes.</title>
        <authorList>
            <person name="Spang A."/>
            <person name="Saw J.H."/>
            <person name="Jorgensen S.L."/>
            <person name="Zaremba-Niedzwiedzka K."/>
            <person name="Martijn J."/>
            <person name="Lind A.E."/>
            <person name="van Eijk R."/>
            <person name="Schleper C."/>
            <person name="Guy L."/>
            <person name="Ettema T.J."/>
        </authorList>
    </citation>
    <scope>NUCLEOTIDE SEQUENCE</scope>
</reference>
<evidence type="ECO:0000313" key="1">
    <source>
        <dbReference type="EMBL" id="KKL61321.1"/>
    </source>
</evidence>
<dbReference type="AlphaFoldDB" id="A0A0F9E564"/>
<dbReference type="EMBL" id="LAZR01028855">
    <property type="protein sequence ID" value="KKL61321.1"/>
    <property type="molecule type" value="Genomic_DNA"/>
</dbReference>
<organism evidence="1">
    <name type="scientific">marine sediment metagenome</name>
    <dbReference type="NCBI Taxonomy" id="412755"/>
    <lineage>
        <taxon>unclassified sequences</taxon>
        <taxon>metagenomes</taxon>
        <taxon>ecological metagenomes</taxon>
    </lineage>
</organism>
<accession>A0A0F9E564</accession>